<dbReference type="Pfam" id="PF01243">
    <property type="entry name" value="PNPOx_N"/>
    <property type="match status" value="1"/>
</dbReference>
<evidence type="ECO:0000313" key="9">
    <source>
        <dbReference type="EMBL" id="MEA5441805.1"/>
    </source>
</evidence>
<dbReference type="Pfam" id="PF10590">
    <property type="entry name" value="PNP_phzG_C"/>
    <property type="match status" value="1"/>
</dbReference>
<comment type="catalytic activity">
    <reaction evidence="5">
        <text>pyridoxine 5'-phosphate + O2 = pyridoxal 5'-phosphate + H2O2</text>
        <dbReference type="Rhea" id="RHEA:15149"/>
        <dbReference type="ChEBI" id="CHEBI:15379"/>
        <dbReference type="ChEBI" id="CHEBI:16240"/>
        <dbReference type="ChEBI" id="CHEBI:58589"/>
        <dbReference type="ChEBI" id="CHEBI:597326"/>
        <dbReference type="EC" id="1.4.3.5"/>
    </reaction>
</comment>
<comment type="cofactor">
    <cofactor evidence="5">
        <name>FMN</name>
        <dbReference type="ChEBI" id="CHEBI:58210"/>
    </cofactor>
    <text evidence="5">Binds 1 FMN per subunit.</text>
</comment>
<feature type="domain" description="Pyridoxamine 5'-phosphate oxidase N-terminal" evidence="7">
    <location>
        <begin position="71"/>
        <end position="189"/>
    </location>
</feature>
<dbReference type="NCBIfam" id="TIGR00558">
    <property type="entry name" value="pdxH"/>
    <property type="match status" value="1"/>
</dbReference>
<dbReference type="EC" id="1.4.3.5" evidence="5"/>
<feature type="binding site" evidence="5">
    <location>
        <begin position="112"/>
        <end position="113"/>
    </location>
    <ligand>
        <name>FMN</name>
        <dbReference type="ChEBI" id="CHEBI:58210"/>
    </ligand>
</feature>
<dbReference type="NCBIfam" id="NF004231">
    <property type="entry name" value="PRK05679.1"/>
    <property type="match status" value="1"/>
</dbReference>
<proteinExistence type="inferred from homology"/>
<feature type="binding site" evidence="5">
    <location>
        <position position="119"/>
    </location>
    <ligand>
        <name>FMN</name>
        <dbReference type="ChEBI" id="CHEBI:58210"/>
    </ligand>
</feature>
<dbReference type="SUPFAM" id="SSF50475">
    <property type="entry name" value="FMN-binding split barrel"/>
    <property type="match status" value="1"/>
</dbReference>
<evidence type="ECO:0000256" key="2">
    <source>
        <dbReference type="ARBA" id="ARBA00022630"/>
    </source>
</evidence>
<comment type="function">
    <text evidence="5">Catalyzes the oxidation of either pyridoxine 5'-phosphate (PNP) or pyridoxamine 5'-phosphate (PMP) into pyridoxal 5'-phosphate (PLP).</text>
</comment>
<feature type="binding site" evidence="5">
    <location>
        <position position="167"/>
    </location>
    <ligand>
        <name>substrate</name>
    </ligand>
</feature>
<feature type="binding site" evidence="5">
    <location>
        <position position="102"/>
    </location>
    <ligand>
        <name>substrate</name>
    </ligand>
</feature>
<dbReference type="PANTHER" id="PTHR10851">
    <property type="entry name" value="PYRIDOXINE-5-PHOSPHATE OXIDASE"/>
    <property type="match status" value="1"/>
</dbReference>
<evidence type="ECO:0000256" key="6">
    <source>
        <dbReference type="SAM" id="MobiDB-lite"/>
    </source>
</evidence>
<dbReference type="GO" id="GO:0004733">
    <property type="term" value="F:pyridoxamine phosphate oxidase activity"/>
    <property type="evidence" value="ECO:0007669"/>
    <property type="project" value="UniProtKB-EC"/>
</dbReference>
<evidence type="ECO:0000256" key="3">
    <source>
        <dbReference type="ARBA" id="ARBA00022643"/>
    </source>
</evidence>
<evidence type="ECO:0000259" key="7">
    <source>
        <dbReference type="Pfam" id="PF01243"/>
    </source>
</evidence>
<comment type="caution">
    <text evidence="9">The sequence shown here is derived from an EMBL/GenBank/DDBJ whole genome shotgun (WGS) entry which is preliminary data.</text>
</comment>
<feature type="binding site" evidence="5">
    <location>
        <begin position="227"/>
        <end position="229"/>
    </location>
    <ligand>
        <name>substrate</name>
    </ligand>
</feature>
<comment type="pathway">
    <text evidence="5">Cofactor metabolism; pyridoxal 5'-phosphate salvage; pyridoxal 5'-phosphate from pyridoxamine 5'-phosphate: step 1/1.</text>
</comment>
<sequence length="248" mass="28088">MGTTSPIDDGLMARRQDPTNPCHRNGLPLLSWTPGGEPVDPAQLRRDYRRQALRRGDLADDPVAQFRRWFDQAVAAGLDEPNAMVLGTSNGRRPSSRTVLLKAFDERGFVFFTHYESRKATEIGAHPEVSLLFPWYGLERQVMVLGRAERIGAAESLAYFLSRPIGSRLGAWVSQQSAVIGSRSILEAQWDAMKRRFADGEVPLPPAWGGFRVVPSEFEFWQGRQNRLHDRFRYRPAEPAWSIERLAP</sequence>
<organism evidence="9 10">
    <name type="scientific">Cyanobium gracile UHCC 0281</name>
    <dbReference type="NCBI Taxonomy" id="3110309"/>
    <lineage>
        <taxon>Bacteria</taxon>
        <taxon>Bacillati</taxon>
        <taxon>Cyanobacteriota</taxon>
        <taxon>Cyanophyceae</taxon>
        <taxon>Synechococcales</taxon>
        <taxon>Prochlorococcaceae</taxon>
        <taxon>Cyanobium</taxon>
    </lineage>
</organism>
<feature type="binding site" evidence="5">
    <location>
        <begin position="176"/>
        <end position="177"/>
    </location>
    <ligand>
        <name>FMN</name>
        <dbReference type="ChEBI" id="CHEBI:58210"/>
    </ligand>
</feature>
<comment type="catalytic activity">
    <reaction evidence="5">
        <text>pyridoxamine 5'-phosphate + O2 + H2O = pyridoxal 5'-phosphate + H2O2 + NH4(+)</text>
        <dbReference type="Rhea" id="RHEA:15817"/>
        <dbReference type="ChEBI" id="CHEBI:15377"/>
        <dbReference type="ChEBI" id="CHEBI:15379"/>
        <dbReference type="ChEBI" id="CHEBI:16240"/>
        <dbReference type="ChEBI" id="CHEBI:28938"/>
        <dbReference type="ChEBI" id="CHEBI:58451"/>
        <dbReference type="ChEBI" id="CHEBI:597326"/>
        <dbReference type="EC" id="1.4.3.5"/>
    </reaction>
</comment>
<dbReference type="Proteomes" id="UP001302329">
    <property type="component" value="Unassembled WGS sequence"/>
</dbReference>
<keyword evidence="5" id="KW-0664">Pyridoxine biosynthesis</keyword>
<dbReference type="PROSITE" id="PS01064">
    <property type="entry name" value="PYRIDOX_OXIDASE"/>
    <property type="match status" value="1"/>
</dbReference>
<keyword evidence="2 5" id="KW-0285">Flavoprotein</keyword>
<dbReference type="InterPro" id="IPR019740">
    <property type="entry name" value="Pyridox_Oxase_CS"/>
</dbReference>
<dbReference type="EMBL" id="JAYGHY010000008">
    <property type="protein sequence ID" value="MEA5441805.1"/>
    <property type="molecule type" value="Genomic_DNA"/>
</dbReference>
<feature type="binding site" evidence="5">
    <location>
        <position position="141"/>
    </location>
    <ligand>
        <name>FMN</name>
        <dbReference type="ChEBI" id="CHEBI:58210"/>
    </ligand>
</feature>
<feature type="binding site" evidence="5">
    <location>
        <position position="231"/>
    </location>
    <ligand>
        <name>FMN</name>
        <dbReference type="ChEBI" id="CHEBI:58210"/>
    </ligand>
</feature>
<evidence type="ECO:0000256" key="4">
    <source>
        <dbReference type="ARBA" id="ARBA00023002"/>
    </source>
</evidence>
<dbReference type="InterPro" id="IPR019576">
    <property type="entry name" value="Pyridoxamine_oxidase_dimer_C"/>
</dbReference>
<dbReference type="Gene3D" id="2.30.110.10">
    <property type="entry name" value="Electron Transport, Fmn-binding Protein, Chain A"/>
    <property type="match status" value="1"/>
</dbReference>
<dbReference type="InterPro" id="IPR011576">
    <property type="entry name" value="Pyridox_Oxase_N"/>
</dbReference>
<keyword evidence="3 5" id="KW-0288">FMN</keyword>
<dbReference type="RefSeq" id="WP_323355915.1">
    <property type="nucleotide sequence ID" value="NZ_JAYGHY010000008.1"/>
</dbReference>
<reference evidence="9 10" key="1">
    <citation type="submission" date="2023-12" db="EMBL/GenBank/DDBJ databases">
        <title>Baltic Sea Cyanobacteria.</title>
        <authorList>
            <person name="Delbaje E."/>
            <person name="Fewer D.P."/>
            <person name="Shishido T.K."/>
        </authorList>
    </citation>
    <scope>NUCLEOTIDE SEQUENCE [LARGE SCALE GENOMIC DNA]</scope>
    <source>
        <strain evidence="9 10">UHCC 0281</strain>
    </source>
</reference>
<feature type="binding site" evidence="5">
    <location>
        <position position="118"/>
    </location>
    <ligand>
        <name>FMN</name>
        <dbReference type="ChEBI" id="CHEBI:58210"/>
    </ligand>
</feature>
<evidence type="ECO:0000259" key="8">
    <source>
        <dbReference type="Pfam" id="PF10590"/>
    </source>
</evidence>
<keyword evidence="10" id="KW-1185">Reference proteome</keyword>
<accession>A0ABU5STI4</accession>
<feature type="domain" description="Pyridoxine 5'-phosphate oxidase dimerisation C-terminal" evidence="8">
    <location>
        <begin position="208"/>
        <end position="248"/>
    </location>
</feature>
<name>A0ABU5STI4_9CYAN</name>
<feature type="binding site" evidence="5">
    <location>
        <position position="163"/>
    </location>
    <ligand>
        <name>substrate</name>
    </ligand>
</feature>
<evidence type="ECO:0000313" key="10">
    <source>
        <dbReference type="Proteomes" id="UP001302329"/>
    </source>
</evidence>
<protein>
    <recommendedName>
        <fullName evidence="5">Pyridoxine/pyridoxamine 5'-phosphate oxidase</fullName>
        <ecNumber evidence="5">1.4.3.5</ecNumber>
    </recommendedName>
    <alternativeName>
        <fullName evidence="5">PNP/PMP oxidase</fullName>
        <shortName evidence="5">PNPOx</shortName>
    </alternativeName>
    <alternativeName>
        <fullName evidence="5">Pyridoxal 5'-phosphate synthase</fullName>
    </alternativeName>
</protein>
<comment type="similarity">
    <text evidence="1 5">Belongs to the pyridoxamine 5'-phosphate oxidase family.</text>
</comment>
<dbReference type="HAMAP" id="MF_01629">
    <property type="entry name" value="PdxH"/>
    <property type="match status" value="1"/>
</dbReference>
<evidence type="ECO:0000256" key="1">
    <source>
        <dbReference type="ARBA" id="ARBA00007301"/>
    </source>
</evidence>
<feature type="binding site" evidence="5">
    <location>
        <position position="221"/>
    </location>
    <ligand>
        <name>FMN</name>
        <dbReference type="ChEBI" id="CHEBI:58210"/>
    </ligand>
</feature>
<gene>
    <name evidence="5 9" type="primary">pdxH</name>
    <name evidence="9" type="ORF">VB739_04485</name>
</gene>
<feature type="binding site" evidence="5">
    <location>
        <begin position="97"/>
        <end position="102"/>
    </location>
    <ligand>
        <name>FMN</name>
        <dbReference type="ChEBI" id="CHEBI:58210"/>
    </ligand>
</feature>
<comment type="subunit">
    <text evidence="5">Homodimer.</text>
</comment>
<dbReference type="InterPro" id="IPR012349">
    <property type="entry name" value="Split_barrel_FMN-bd"/>
</dbReference>
<feature type="region of interest" description="Disordered" evidence="6">
    <location>
        <begin position="1"/>
        <end position="37"/>
    </location>
</feature>
<dbReference type="PANTHER" id="PTHR10851:SF0">
    <property type="entry name" value="PYRIDOXINE-5'-PHOSPHATE OXIDASE"/>
    <property type="match status" value="1"/>
</dbReference>
<feature type="binding site" evidence="5">
    <location>
        <position position="159"/>
    </location>
    <ligand>
        <name>substrate</name>
    </ligand>
</feature>
<keyword evidence="4 5" id="KW-0560">Oxidoreductase</keyword>
<dbReference type="PIRSF" id="PIRSF000190">
    <property type="entry name" value="Pyd_amn-ph_oxd"/>
    <property type="match status" value="1"/>
</dbReference>
<evidence type="ECO:0000256" key="5">
    <source>
        <dbReference type="HAMAP-Rule" id="MF_01629"/>
    </source>
</evidence>
<dbReference type="InterPro" id="IPR000659">
    <property type="entry name" value="Pyridox_Oxase"/>
</dbReference>
<comment type="pathway">
    <text evidence="5">Cofactor metabolism; pyridoxal 5'-phosphate salvage; pyridoxal 5'-phosphate from pyridoxine 5'-phosphate: step 1/1.</text>
</comment>